<dbReference type="CDD" id="cd02976">
    <property type="entry name" value="NrdH"/>
    <property type="match status" value="1"/>
</dbReference>
<sequence>MKYIIIVIIVLAAGYFILENSKPQEEPMRLTNEDINNFFTGVKSAGQNNAQDTIHFYSTAWCGYCKKARNILIQSGVRYKEYDIEKDAMASERHKKLGGRGVPLIEANGKVIKGYNEQILKELVADKRYQP</sequence>
<keyword evidence="3" id="KW-1185">Reference proteome</keyword>
<dbReference type="InterPro" id="IPR036249">
    <property type="entry name" value="Thioredoxin-like_sf"/>
</dbReference>
<dbReference type="SUPFAM" id="SSF52833">
    <property type="entry name" value="Thioredoxin-like"/>
    <property type="match status" value="1"/>
</dbReference>
<dbReference type="GO" id="GO:0045454">
    <property type="term" value="P:cell redox homeostasis"/>
    <property type="evidence" value="ECO:0007669"/>
    <property type="project" value="TreeGrafter"/>
</dbReference>
<dbReference type="EMBL" id="CP067393">
    <property type="protein sequence ID" value="QQP85382.1"/>
    <property type="molecule type" value="Genomic_DNA"/>
</dbReference>
<dbReference type="GO" id="GO:0009055">
    <property type="term" value="F:electron transfer activity"/>
    <property type="evidence" value="ECO:0007669"/>
    <property type="project" value="TreeGrafter"/>
</dbReference>
<accession>A0A974NFC4</accession>
<dbReference type="PROSITE" id="PS51354">
    <property type="entry name" value="GLUTAREDOXIN_2"/>
    <property type="match status" value="1"/>
</dbReference>
<protein>
    <recommendedName>
        <fullName evidence="1">Glutaredoxin domain-containing protein</fullName>
    </recommendedName>
</protein>
<organism evidence="2 3">
    <name type="scientific">Entomomonas asaccharolytica</name>
    <dbReference type="NCBI Taxonomy" id="2785331"/>
    <lineage>
        <taxon>Bacteria</taxon>
        <taxon>Pseudomonadati</taxon>
        <taxon>Pseudomonadota</taxon>
        <taxon>Gammaproteobacteria</taxon>
        <taxon>Pseudomonadales</taxon>
        <taxon>Pseudomonadaceae</taxon>
        <taxon>Entomomonas</taxon>
    </lineage>
</organism>
<evidence type="ECO:0000313" key="3">
    <source>
        <dbReference type="Proteomes" id="UP000595278"/>
    </source>
</evidence>
<reference evidence="2 3" key="1">
    <citation type="submission" date="2021-01" db="EMBL/GenBank/DDBJ databases">
        <title>Entomomonas sp. F2A isolated from a house cricket (Acheta domesticus).</title>
        <authorList>
            <person name="Spergser J."/>
            <person name="Busse H.-J."/>
        </authorList>
    </citation>
    <scope>NUCLEOTIDE SEQUENCE [LARGE SCALE GENOMIC DNA]</scope>
    <source>
        <strain evidence="2 3">F2A</strain>
    </source>
</reference>
<dbReference type="InterPro" id="IPR051548">
    <property type="entry name" value="Grx-like_ET"/>
</dbReference>
<evidence type="ECO:0000313" key="2">
    <source>
        <dbReference type="EMBL" id="QQP85382.1"/>
    </source>
</evidence>
<name>A0A974NFC4_9GAMM</name>
<dbReference type="InterPro" id="IPR002109">
    <property type="entry name" value="Glutaredoxin"/>
</dbReference>
<proteinExistence type="predicted"/>
<dbReference type="KEGG" id="eaz:JHT90_13535"/>
<feature type="domain" description="Glutaredoxin" evidence="1">
    <location>
        <begin position="56"/>
        <end position="112"/>
    </location>
</feature>
<dbReference type="PANTHER" id="PTHR34386">
    <property type="entry name" value="GLUTAREDOXIN"/>
    <property type="match status" value="1"/>
</dbReference>
<dbReference type="Gene3D" id="3.40.30.10">
    <property type="entry name" value="Glutaredoxin"/>
    <property type="match status" value="1"/>
</dbReference>
<dbReference type="AlphaFoldDB" id="A0A974NFC4"/>
<gene>
    <name evidence="2" type="ORF">JHT90_13535</name>
</gene>
<dbReference type="RefSeq" id="WP_201091913.1">
    <property type="nucleotide sequence ID" value="NZ_CP067393.1"/>
</dbReference>
<dbReference type="PANTHER" id="PTHR34386:SF1">
    <property type="entry name" value="GLUTAREDOXIN-LIKE PROTEIN NRDH"/>
    <property type="match status" value="1"/>
</dbReference>
<dbReference type="Proteomes" id="UP000595278">
    <property type="component" value="Chromosome"/>
</dbReference>
<evidence type="ECO:0000259" key="1">
    <source>
        <dbReference type="Pfam" id="PF00462"/>
    </source>
</evidence>
<dbReference type="Pfam" id="PF00462">
    <property type="entry name" value="Glutaredoxin"/>
    <property type="match status" value="1"/>
</dbReference>